<reference evidence="2" key="1">
    <citation type="journal article" date="2022" name="Mol. Ecol. Resour.">
        <title>The genomes of chicory, endive, great burdock and yacon provide insights into Asteraceae palaeo-polyploidization history and plant inulin production.</title>
        <authorList>
            <person name="Fan W."/>
            <person name="Wang S."/>
            <person name="Wang H."/>
            <person name="Wang A."/>
            <person name="Jiang F."/>
            <person name="Liu H."/>
            <person name="Zhao H."/>
            <person name="Xu D."/>
            <person name="Zhang Y."/>
        </authorList>
    </citation>
    <scope>NUCLEOTIDE SEQUENCE [LARGE SCALE GENOMIC DNA]</scope>
    <source>
        <strain evidence="2">cv. Punajuju</strain>
    </source>
</reference>
<dbReference type="Proteomes" id="UP001055811">
    <property type="component" value="Linkage Group LG06"/>
</dbReference>
<evidence type="ECO:0000313" key="1">
    <source>
        <dbReference type="EMBL" id="KAI3722055.1"/>
    </source>
</evidence>
<accession>A0ACB9BJ76</accession>
<sequence>MVDLFVLNFMESTLNNWLYYMGNEEAKQSEDTKELHDPSSRTKYEHIDDLNLHPKLDVNIFKSNISGSRIVEKPLKLPVLGNSGASIHDLAHFAGYIKIKHTVGARMFYYFFESRNKKDDPVIIWLTGGPGCSSAVALFFENGPFHLNNNLSLVWNDYGWDKVSNMIYIDQPIGTGFSYSSSEKDIRHDEKGVGDDLYDFLQEFFKVHPDYVKNDLYITGESYGGHYIPAFAARINQGNKNKDGIHLNLKGFAIGNGLTEPGIQFKADVDFALLNQLISKKDYNKINQTVPKCEEAAKKCGNVSVQMPYDLRKQNCDDLSRIDKFLNFPLVKKALGVPKDIHFGACNGKVYQAMKEDIMRNLEVGLPKLLEEGIKMLVYAGQHDFICNWLGNYRWVKEMKWSGQADFIASKVFQFEVEGKKAGLLKNHGPLTFLMVYDAGHMVPKDQPKASLQMLKKWIEGKLTKKKFQCSTLIDKNCVVAVLVSGRVPFAEGRNCVIQRGFNGNDCAYHGNPLSASMAVADGRGTTNYCEQRG</sequence>
<evidence type="ECO:0000313" key="2">
    <source>
        <dbReference type="Proteomes" id="UP001055811"/>
    </source>
</evidence>
<organism evidence="1 2">
    <name type="scientific">Cichorium intybus</name>
    <name type="common">Chicory</name>
    <dbReference type="NCBI Taxonomy" id="13427"/>
    <lineage>
        <taxon>Eukaryota</taxon>
        <taxon>Viridiplantae</taxon>
        <taxon>Streptophyta</taxon>
        <taxon>Embryophyta</taxon>
        <taxon>Tracheophyta</taxon>
        <taxon>Spermatophyta</taxon>
        <taxon>Magnoliopsida</taxon>
        <taxon>eudicotyledons</taxon>
        <taxon>Gunneridae</taxon>
        <taxon>Pentapetalae</taxon>
        <taxon>asterids</taxon>
        <taxon>campanulids</taxon>
        <taxon>Asterales</taxon>
        <taxon>Asteraceae</taxon>
        <taxon>Cichorioideae</taxon>
        <taxon>Cichorieae</taxon>
        <taxon>Cichoriinae</taxon>
        <taxon>Cichorium</taxon>
    </lineage>
</organism>
<protein>
    <submittedName>
        <fullName evidence="1">Uncharacterized protein</fullName>
    </submittedName>
</protein>
<name>A0ACB9BJ76_CICIN</name>
<dbReference type="EMBL" id="CM042014">
    <property type="protein sequence ID" value="KAI3722055.1"/>
    <property type="molecule type" value="Genomic_DNA"/>
</dbReference>
<proteinExistence type="predicted"/>
<comment type="caution">
    <text evidence="1">The sequence shown here is derived from an EMBL/GenBank/DDBJ whole genome shotgun (WGS) entry which is preliminary data.</text>
</comment>
<keyword evidence="2" id="KW-1185">Reference proteome</keyword>
<reference evidence="1 2" key="2">
    <citation type="journal article" date="2022" name="Mol. Ecol. Resour.">
        <title>The genomes of chicory, endive, great burdock and yacon provide insights into Asteraceae paleo-polyploidization history and plant inulin production.</title>
        <authorList>
            <person name="Fan W."/>
            <person name="Wang S."/>
            <person name="Wang H."/>
            <person name="Wang A."/>
            <person name="Jiang F."/>
            <person name="Liu H."/>
            <person name="Zhao H."/>
            <person name="Xu D."/>
            <person name="Zhang Y."/>
        </authorList>
    </citation>
    <scope>NUCLEOTIDE SEQUENCE [LARGE SCALE GENOMIC DNA]</scope>
    <source>
        <strain evidence="2">cv. Punajuju</strain>
        <tissue evidence="1">Leaves</tissue>
    </source>
</reference>
<gene>
    <name evidence="1" type="ORF">L2E82_33079</name>
</gene>